<evidence type="ECO:0000313" key="1">
    <source>
        <dbReference type="EMBL" id="EAJ9870633.1"/>
    </source>
</evidence>
<feature type="non-terminal residue" evidence="1">
    <location>
        <position position="335"/>
    </location>
</feature>
<sequence>MEIINYKLMEEILKQGYRNICFMLPAKNIGGGTKKFCELAILLSQCSQLKIYYMDYKNGYPSYLLKDSDVEIIEYKDTDIFFPLKECIVVTNSTRMILLKQMDKNNKVFFWHYETTPCGWNTLMLNNETDKFMKLVDDNNAMSFLDWASKDSLNRYFPFKIFKKLNYWYVTVDPKKTHSNFKIINKDEINICWLSRLNIDKITALLNLIEIFAHYSTDKKKRLHIIGDGVSRKAVEEFCSKYKKYIEFVFTGSLTLDDANFYMVKNADIVFGMGVSILESAALKIPSVILFASHNRYTDNEALWLKDSREKCIALTIEQKKDFNANYTSIIDIIN</sequence>
<dbReference type="EMBL" id="AACCAF010000093">
    <property type="protein sequence ID" value="EAJ9870633.1"/>
    <property type="molecule type" value="Genomic_DNA"/>
</dbReference>
<dbReference type="SUPFAM" id="SSF88645">
    <property type="entry name" value="ssDNA viruses"/>
    <property type="match status" value="1"/>
</dbReference>
<dbReference type="SUPFAM" id="SSF53756">
    <property type="entry name" value="UDP-Glycosyltransferase/glycogen phosphorylase"/>
    <property type="match status" value="1"/>
</dbReference>
<accession>A0A5T0K2B6</accession>
<dbReference type="AlphaFoldDB" id="A0A5T0K2B6"/>
<gene>
    <name evidence="1" type="ORF">E5B41_08975</name>
</gene>
<protein>
    <recommendedName>
        <fullName evidence="2">Glycosyltransferase</fullName>
    </recommendedName>
</protein>
<comment type="caution">
    <text evidence="1">The sequence shown here is derived from an EMBL/GenBank/DDBJ whole genome shotgun (WGS) entry which is preliminary data.</text>
</comment>
<dbReference type="InterPro" id="IPR016184">
    <property type="entry name" value="Capsid/spike_ssDNA_virus"/>
</dbReference>
<name>A0A5T0K2B6_CAMCO</name>
<dbReference type="Gene3D" id="3.40.50.2000">
    <property type="entry name" value="Glycogen Phosphorylase B"/>
    <property type="match status" value="1"/>
</dbReference>
<proteinExistence type="predicted"/>
<organism evidence="1">
    <name type="scientific">Campylobacter coli</name>
    <dbReference type="NCBI Taxonomy" id="195"/>
    <lineage>
        <taxon>Bacteria</taxon>
        <taxon>Pseudomonadati</taxon>
        <taxon>Campylobacterota</taxon>
        <taxon>Epsilonproteobacteria</taxon>
        <taxon>Campylobacterales</taxon>
        <taxon>Campylobacteraceae</taxon>
        <taxon>Campylobacter</taxon>
    </lineage>
</organism>
<reference evidence="1" key="1">
    <citation type="submission" date="2019-04" db="EMBL/GenBank/DDBJ databases">
        <authorList>
            <consortium name="NARMS: The National Antimicrobial Resistance Monitoring System"/>
        </authorList>
    </citation>
    <scope>NUCLEOTIDE SEQUENCE</scope>
    <source>
        <strain evidence="1">FSIS11918841</strain>
    </source>
</reference>
<evidence type="ECO:0008006" key="2">
    <source>
        <dbReference type="Google" id="ProtNLM"/>
    </source>
</evidence>